<keyword evidence="5" id="KW-1185">Reference proteome</keyword>
<dbReference type="InterPro" id="IPR024520">
    <property type="entry name" value="DUF3558"/>
</dbReference>
<gene>
    <name evidence="4" type="ORF">RVF87_11530</name>
</gene>
<evidence type="ECO:0000313" key="5">
    <source>
        <dbReference type="Proteomes" id="UP001479933"/>
    </source>
</evidence>
<dbReference type="EMBL" id="CP136137">
    <property type="protein sequence ID" value="WYY05716.1"/>
    <property type="molecule type" value="Genomic_DNA"/>
</dbReference>
<dbReference type="PROSITE" id="PS50889">
    <property type="entry name" value="S4"/>
    <property type="match status" value="1"/>
</dbReference>
<dbReference type="SUPFAM" id="SSF55174">
    <property type="entry name" value="Alpha-L RNA-binding motif"/>
    <property type="match status" value="1"/>
</dbReference>
<evidence type="ECO:0000256" key="1">
    <source>
        <dbReference type="PROSITE-ProRule" id="PRU00182"/>
    </source>
</evidence>
<evidence type="ECO:0000256" key="2">
    <source>
        <dbReference type="SAM" id="MobiDB-lite"/>
    </source>
</evidence>
<reference evidence="4 5" key="1">
    <citation type="journal article" date="2023" name="Virus Evol.">
        <title>Computational host range prediction-The good, the bad, and the ugly.</title>
        <authorList>
            <person name="Howell A.A."/>
            <person name="Versoza C.J."/>
            <person name="Pfeifer S.P."/>
        </authorList>
    </citation>
    <scope>NUCLEOTIDE SEQUENCE [LARGE SCALE GENOMIC DNA]</scope>
    <source>
        <strain evidence="4 5">1610/1b</strain>
    </source>
</reference>
<dbReference type="Proteomes" id="UP001479933">
    <property type="component" value="Chromosome"/>
</dbReference>
<accession>A0ABZ2TX14</accession>
<dbReference type="InterPro" id="IPR036986">
    <property type="entry name" value="S4_RNA-bd_sf"/>
</dbReference>
<sequence>MATRIDSWIWSIRLLKTRSAAGAACRAGHVQLNGVTAKPSAALAVGDRVTVRVGGRERIVEVVTLISKRVSAPAAAACYLDHSPPPPSREILASIPRRDRGAGRPTKRERRQLDQFRSGAMLVAVAAIVATTLSGCSSSSDGVDTTATETPKAGTGPAFERCGGLTTDDVVSMANMPGLALVIDNTSTCEWRAGADRNGSVSFNWYRGSPIGRERGTEQLQRDRAQDYSVDGQPGFMAHSTGICEIGVAWDADFIEISLASPYSAVTGPSISTDALCDSAKRITDKVVKGAPS</sequence>
<dbReference type="Pfam" id="PF12079">
    <property type="entry name" value="DUF3558"/>
    <property type="match status" value="1"/>
</dbReference>
<dbReference type="Gene3D" id="3.10.290.10">
    <property type="entry name" value="RNA-binding S4 domain"/>
    <property type="match status" value="1"/>
</dbReference>
<dbReference type="InterPro" id="IPR002942">
    <property type="entry name" value="S4_RNA-bd"/>
</dbReference>
<evidence type="ECO:0000313" key="4">
    <source>
        <dbReference type="EMBL" id="WYY05716.1"/>
    </source>
</evidence>
<dbReference type="CDD" id="cd00165">
    <property type="entry name" value="S4"/>
    <property type="match status" value="1"/>
</dbReference>
<protein>
    <submittedName>
        <fullName evidence="4">DUF3558 family protein</fullName>
    </submittedName>
</protein>
<feature type="domain" description="RNA-binding S4" evidence="3">
    <location>
        <begin position="3"/>
        <end position="64"/>
    </location>
</feature>
<evidence type="ECO:0000259" key="3">
    <source>
        <dbReference type="SMART" id="SM00363"/>
    </source>
</evidence>
<dbReference type="RefSeq" id="WP_174545328.1">
    <property type="nucleotide sequence ID" value="NZ_CP136137.1"/>
</dbReference>
<dbReference type="SMART" id="SM00363">
    <property type="entry name" value="S4"/>
    <property type="match status" value="1"/>
</dbReference>
<keyword evidence="1" id="KW-0694">RNA-binding</keyword>
<dbReference type="Pfam" id="PF01479">
    <property type="entry name" value="S4"/>
    <property type="match status" value="1"/>
</dbReference>
<name>A0ABZ2TX14_9ACTN</name>
<organism evidence="4 5">
    <name type="scientific">Gordonia hydrophobica</name>
    <dbReference type="NCBI Taxonomy" id="40516"/>
    <lineage>
        <taxon>Bacteria</taxon>
        <taxon>Bacillati</taxon>
        <taxon>Actinomycetota</taxon>
        <taxon>Actinomycetes</taxon>
        <taxon>Mycobacteriales</taxon>
        <taxon>Gordoniaceae</taxon>
        <taxon>Gordonia</taxon>
    </lineage>
</organism>
<feature type="compositionally biased region" description="Polar residues" evidence="2">
    <location>
        <begin position="138"/>
        <end position="149"/>
    </location>
</feature>
<proteinExistence type="predicted"/>
<feature type="region of interest" description="Disordered" evidence="2">
    <location>
        <begin position="138"/>
        <end position="160"/>
    </location>
</feature>